<dbReference type="FunFam" id="2.40.30.10:FF:000004">
    <property type="entry name" value="50S ribosomal protein L3"/>
    <property type="match status" value="1"/>
</dbReference>
<evidence type="ECO:0000256" key="2">
    <source>
        <dbReference type="ARBA" id="ARBA00022730"/>
    </source>
</evidence>
<dbReference type="NCBIfam" id="TIGR03625">
    <property type="entry name" value="L3_bact"/>
    <property type="match status" value="1"/>
</dbReference>
<dbReference type="GO" id="GO:0022625">
    <property type="term" value="C:cytosolic large ribosomal subunit"/>
    <property type="evidence" value="ECO:0007669"/>
    <property type="project" value="TreeGrafter"/>
</dbReference>
<dbReference type="GO" id="GO:0019843">
    <property type="term" value="F:rRNA binding"/>
    <property type="evidence" value="ECO:0007669"/>
    <property type="project" value="UniProtKB-KW"/>
</dbReference>
<keyword evidence="5" id="KW-0687">Ribonucleoprotein</keyword>
<dbReference type="Pfam" id="PF00297">
    <property type="entry name" value="Ribosomal_L3"/>
    <property type="match status" value="1"/>
</dbReference>
<dbReference type="PANTHER" id="PTHR11229">
    <property type="entry name" value="50S RIBOSOMAL PROTEIN L3"/>
    <property type="match status" value="1"/>
</dbReference>
<sequence>MMKILIGKKLKMTRIFDKDGVERSVTAVEAKPAEVLTIIDESKSGYNAVKVKIQNRKKIKMTEFRTDKVASGEFKVGEKLEVSSFAVGDKVMVVGKSKGKGFAGAIKRHGFSSGPQTHGSGHHRRVGSIGSMFPQHVLKGQKMPGRMGNDRVTVKNLEILDVDPAHNIILISGAIPGSNGSEVMVSTK</sequence>
<reference evidence="7 8" key="1">
    <citation type="journal article" date="2016" name="Environ. Microbiol.">
        <title>Genomic resolution of a cold subsurface aquifer community provides metabolic insights for novel microbes adapted to high CO concentrations.</title>
        <authorList>
            <person name="Probst A.J."/>
            <person name="Castelle C.J."/>
            <person name="Singh A."/>
            <person name="Brown C.T."/>
            <person name="Anantharaman K."/>
            <person name="Sharon I."/>
            <person name="Hug L.A."/>
            <person name="Burstein D."/>
            <person name="Emerson J.B."/>
            <person name="Thomas B.C."/>
            <person name="Banfield J.F."/>
        </authorList>
    </citation>
    <scope>NUCLEOTIDE SEQUENCE [LARGE SCALE GENOMIC DNA]</scope>
    <source>
        <strain evidence="7">CG1_02_42_45</strain>
    </source>
</reference>
<dbReference type="AlphaFoldDB" id="A0A1J4RN10"/>
<keyword evidence="3" id="KW-0694">RNA-binding</keyword>
<evidence type="ECO:0000256" key="4">
    <source>
        <dbReference type="ARBA" id="ARBA00022980"/>
    </source>
</evidence>
<evidence type="ECO:0000256" key="1">
    <source>
        <dbReference type="ARBA" id="ARBA00006540"/>
    </source>
</evidence>
<evidence type="ECO:0000313" key="8">
    <source>
        <dbReference type="Proteomes" id="UP000182753"/>
    </source>
</evidence>
<name>A0A1J4RN10_9BACT</name>
<dbReference type="GO" id="GO:0003735">
    <property type="term" value="F:structural constituent of ribosome"/>
    <property type="evidence" value="ECO:0007669"/>
    <property type="project" value="UniProtKB-UniRule"/>
</dbReference>
<dbReference type="InterPro" id="IPR000597">
    <property type="entry name" value="Ribosomal_uL3"/>
</dbReference>
<gene>
    <name evidence="7" type="ORF">AUJ40_03160</name>
</gene>
<dbReference type="PANTHER" id="PTHR11229:SF16">
    <property type="entry name" value="LARGE RIBOSOMAL SUBUNIT PROTEIN UL3C"/>
    <property type="match status" value="1"/>
</dbReference>
<accession>A0A1J4RN10</accession>
<evidence type="ECO:0000256" key="6">
    <source>
        <dbReference type="NCBIfam" id="TIGR03625"/>
    </source>
</evidence>
<dbReference type="InterPro" id="IPR019927">
    <property type="entry name" value="Ribosomal_uL3_bac/org-type"/>
</dbReference>
<dbReference type="Proteomes" id="UP000182753">
    <property type="component" value="Unassembled WGS sequence"/>
</dbReference>
<dbReference type="InterPro" id="IPR009000">
    <property type="entry name" value="Transl_B-barrel_sf"/>
</dbReference>
<keyword evidence="2" id="KW-0699">rRNA-binding</keyword>
<evidence type="ECO:0000256" key="3">
    <source>
        <dbReference type="ARBA" id="ARBA00022884"/>
    </source>
</evidence>
<protein>
    <recommendedName>
        <fullName evidence="6">50S ribosomal protein L3</fullName>
    </recommendedName>
</protein>
<dbReference type="EMBL" id="MNUJ01000061">
    <property type="protein sequence ID" value="OIN88793.1"/>
    <property type="molecule type" value="Genomic_DNA"/>
</dbReference>
<dbReference type="GO" id="GO:0006412">
    <property type="term" value="P:translation"/>
    <property type="evidence" value="ECO:0007669"/>
    <property type="project" value="UniProtKB-UniRule"/>
</dbReference>
<evidence type="ECO:0000256" key="5">
    <source>
        <dbReference type="ARBA" id="ARBA00023274"/>
    </source>
</evidence>
<evidence type="ECO:0000313" key="7">
    <source>
        <dbReference type="EMBL" id="OIN88793.1"/>
    </source>
</evidence>
<proteinExistence type="inferred from homology"/>
<comment type="similarity">
    <text evidence="1">Belongs to the universal ribosomal protein uL3 family.</text>
</comment>
<comment type="caution">
    <text evidence="7">The sequence shown here is derived from an EMBL/GenBank/DDBJ whole genome shotgun (WGS) entry which is preliminary data.</text>
</comment>
<dbReference type="Gene3D" id="2.40.30.10">
    <property type="entry name" value="Translation factors"/>
    <property type="match status" value="2"/>
</dbReference>
<dbReference type="SUPFAM" id="SSF50447">
    <property type="entry name" value="Translation proteins"/>
    <property type="match status" value="1"/>
</dbReference>
<organism evidence="7 8">
    <name type="scientific">Candidatus Berkelbacteria bacterium CG1_02_42_45</name>
    <dbReference type="NCBI Taxonomy" id="1805036"/>
    <lineage>
        <taxon>Bacteria</taxon>
        <taxon>Candidatus Berkelbacteria</taxon>
    </lineage>
</organism>
<keyword evidence="4 7" id="KW-0689">Ribosomal protein</keyword>